<dbReference type="PRINTS" id="PR00032">
    <property type="entry name" value="HTHARAC"/>
</dbReference>
<dbReference type="SUPFAM" id="SSF46689">
    <property type="entry name" value="Homeodomain-like"/>
    <property type="match status" value="2"/>
</dbReference>
<accession>A0A4R2BGA4</accession>
<dbReference type="Pfam" id="PF00072">
    <property type="entry name" value="Response_reg"/>
    <property type="match status" value="1"/>
</dbReference>
<feature type="domain" description="Response regulatory" evidence="6">
    <location>
        <begin position="6"/>
        <end position="124"/>
    </location>
</feature>
<keyword evidence="3" id="KW-0804">Transcription</keyword>
<evidence type="ECO:0000313" key="8">
    <source>
        <dbReference type="Proteomes" id="UP000295689"/>
    </source>
</evidence>
<evidence type="ECO:0000256" key="4">
    <source>
        <dbReference type="PROSITE-ProRule" id="PRU00169"/>
    </source>
</evidence>
<organism evidence="7 8">
    <name type="scientific">Mesobacillus foraminis</name>
    <dbReference type="NCBI Taxonomy" id="279826"/>
    <lineage>
        <taxon>Bacteria</taxon>
        <taxon>Bacillati</taxon>
        <taxon>Bacillota</taxon>
        <taxon>Bacilli</taxon>
        <taxon>Bacillales</taxon>
        <taxon>Bacillaceae</taxon>
        <taxon>Mesobacillus</taxon>
    </lineage>
</organism>
<evidence type="ECO:0000256" key="3">
    <source>
        <dbReference type="ARBA" id="ARBA00023163"/>
    </source>
</evidence>
<name>A0A4R2BGA4_9BACI</name>
<sequence length="548" mass="64011">MPRKIRAIIVDDEARLRRGVERLVLSNEEEWEVAGSFSSGDECLTAIQEEEIPFDLLITDVKMPGMDGLTLIKRLKELSAFHAMVISGFDDFQFLQTAIREGASDYMIKPIDRDDFKSQLRKIKEKIHAEWNDSLRLEEIESKASQFTHVKQTQMLSEVTWKQDIDLSLLEWTKDFPNGEYVLMYVGLDNLLSKSKAFEKDDWNAWTFAIENMYEEMRGNLVRSSIHTWRWKGEDLSFWLLLHAQEGKGDLSIDEGGLQFADELRLNIKRYTPFTCSIAVSRKINDLALLPSLKDELLTYIQFRLLYGGNRIFSSEAINQLKMNKKGMDSKEAEHQINRIIYSLDSRNPEKTKNEIMGFLNRIQSLSSPEEIEHSLHLLGIQIINYMIKNNQGRAEFPLMKEVFGLTKKMVNLIELRNEVYEWVKKVLAIMEQKSETQSADPIEVAKRWIRDHLDQNITIQKIASEVYLNPTYFCEYFKSQTGETVLDYVTRIRMEKARMLLVSSNFKIYAISEMVGYTDTKYFTKLFKKQYGETPSKYKESILFEQH</sequence>
<evidence type="ECO:0000256" key="1">
    <source>
        <dbReference type="ARBA" id="ARBA00023015"/>
    </source>
</evidence>
<dbReference type="SMART" id="SM00448">
    <property type="entry name" value="REC"/>
    <property type="match status" value="1"/>
</dbReference>
<feature type="modified residue" description="4-aspartylphosphate" evidence="4">
    <location>
        <position position="60"/>
    </location>
</feature>
<dbReference type="InterPro" id="IPR011006">
    <property type="entry name" value="CheY-like_superfamily"/>
</dbReference>
<dbReference type="EMBL" id="SLVV01000005">
    <property type="protein sequence ID" value="TCN25402.1"/>
    <property type="molecule type" value="Genomic_DNA"/>
</dbReference>
<dbReference type="PROSITE" id="PS50110">
    <property type="entry name" value="RESPONSE_REGULATORY"/>
    <property type="match status" value="1"/>
</dbReference>
<dbReference type="Gene3D" id="3.40.50.2300">
    <property type="match status" value="1"/>
</dbReference>
<evidence type="ECO:0000259" key="5">
    <source>
        <dbReference type="PROSITE" id="PS01124"/>
    </source>
</evidence>
<dbReference type="Gene3D" id="1.10.10.60">
    <property type="entry name" value="Homeodomain-like"/>
    <property type="match status" value="2"/>
</dbReference>
<dbReference type="InterPro" id="IPR001789">
    <property type="entry name" value="Sig_transdc_resp-reg_receiver"/>
</dbReference>
<keyword evidence="8" id="KW-1185">Reference proteome</keyword>
<dbReference type="Proteomes" id="UP000295689">
    <property type="component" value="Unassembled WGS sequence"/>
</dbReference>
<dbReference type="PANTHER" id="PTHR43280:SF2">
    <property type="entry name" value="HTH-TYPE TRANSCRIPTIONAL REGULATOR EXSA"/>
    <property type="match status" value="1"/>
</dbReference>
<feature type="domain" description="HTH araC/xylS-type" evidence="5">
    <location>
        <begin position="444"/>
        <end position="542"/>
    </location>
</feature>
<dbReference type="GO" id="GO:0000160">
    <property type="term" value="P:phosphorelay signal transduction system"/>
    <property type="evidence" value="ECO:0007669"/>
    <property type="project" value="InterPro"/>
</dbReference>
<dbReference type="PROSITE" id="PS01124">
    <property type="entry name" value="HTH_ARAC_FAMILY_2"/>
    <property type="match status" value="1"/>
</dbReference>
<dbReference type="Pfam" id="PF12833">
    <property type="entry name" value="HTH_18"/>
    <property type="match status" value="1"/>
</dbReference>
<dbReference type="PANTHER" id="PTHR43280">
    <property type="entry name" value="ARAC-FAMILY TRANSCRIPTIONAL REGULATOR"/>
    <property type="match status" value="1"/>
</dbReference>
<gene>
    <name evidence="7" type="ORF">EV146_10558</name>
</gene>
<keyword evidence="1" id="KW-0805">Transcription regulation</keyword>
<dbReference type="InterPro" id="IPR020449">
    <property type="entry name" value="Tscrpt_reg_AraC-type_HTH"/>
</dbReference>
<reference evidence="7 8" key="1">
    <citation type="journal article" date="2015" name="Stand. Genomic Sci.">
        <title>Genomic Encyclopedia of Bacterial and Archaeal Type Strains, Phase III: the genomes of soil and plant-associated and newly described type strains.</title>
        <authorList>
            <person name="Whitman W.B."/>
            <person name="Woyke T."/>
            <person name="Klenk H.P."/>
            <person name="Zhou Y."/>
            <person name="Lilburn T.G."/>
            <person name="Beck B.J."/>
            <person name="De Vos P."/>
            <person name="Vandamme P."/>
            <person name="Eisen J.A."/>
            <person name="Garrity G."/>
            <person name="Hugenholtz P."/>
            <person name="Kyrpides N.C."/>
        </authorList>
    </citation>
    <scope>NUCLEOTIDE SEQUENCE [LARGE SCALE GENOMIC DNA]</scope>
    <source>
        <strain evidence="7 8">CV53</strain>
    </source>
</reference>
<dbReference type="PROSITE" id="PS00041">
    <property type="entry name" value="HTH_ARAC_FAMILY_1"/>
    <property type="match status" value="1"/>
</dbReference>
<evidence type="ECO:0000313" key="7">
    <source>
        <dbReference type="EMBL" id="TCN25402.1"/>
    </source>
</evidence>
<dbReference type="SMART" id="SM00342">
    <property type="entry name" value="HTH_ARAC"/>
    <property type="match status" value="1"/>
</dbReference>
<evidence type="ECO:0000259" key="6">
    <source>
        <dbReference type="PROSITE" id="PS50110"/>
    </source>
</evidence>
<dbReference type="RefSeq" id="WP_158287060.1">
    <property type="nucleotide sequence ID" value="NZ_JABUHM010000003.1"/>
</dbReference>
<proteinExistence type="predicted"/>
<dbReference type="CDD" id="cd17536">
    <property type="entry name" value="REC_YesN-like"/>
    <property type="match status" value="1"/>
</dbReference>
<dbReference type="GO" id="GO:0043565">
    <property type="term" value="F:sequence-specific DNA binding"/>
    <property type="evidence" value="ECO:0007669"/>
    <property type="project" value="InterPro"/>
</dbReference>
<dbReference type="InterPro" id="IPR009057">
    <property type="entry name" value="Homeodomain-like_sf"/>
</dbReference>
<dbReference type="InterPro" id="IPR018060">
    <property type="entry name" value="HTH_AraC"/>
</dbReference>
<keyword evidence="2" id="KW-0238">DNA-binding</keyword>
<evidence type="ECO:0000256" key="2">
    <source>
        <dbReference type="ARBA" id="ARBA00023125"/>
    </source>
</evidence>
<comment type="caution">
    <text evidence="7">The sequence shown here is derived from an EMBL/GenBank/DDBJ whole genome shotgun (WGS) entry which is preliminary data.</text>
</comment>
<keyword evidence="4" id="KW-0597">Phosphoprotein</keyword>
<dbReference type="GO" id="GO:0003700">
    <property type="term" value="F:DNA-binding transcription factor activity"/>
    <property type="evidence" value="ECO:0007669"/>
    <property type="project" value="InterPro"/>
</dbReference>
<dbReference type="SUPFAM" id="SSF52172">
    <property type="entry name" value="CheY-like"/>
    <property type="match status" value="1"/>
</dbReference>
<dbReference type="AlphaFoldDB" id="A0A4R2BGA4"/>
<protein>
    <submittedName>
        <fullName evidence="7">Two-component system response regulator YesN</fullName>
    </submittedName>
</protein>
<dbReference type="InterPro" id="IPR018062">
    <property type="entry name" value="HTH_AraC-typ_CS"/>
</dbReference>